<dbReference type="GO" id="GO:0005730">
    <property type="term" value="C:nucleolus"/>
    <property type="evidence" value="ECO:0007669"/>
    <property type="project" value="TreeGrafter"/>
</dbReference>
<dbReference type="InterPro" id="IPR048889">
    <property type="entry name" value="NSUN5_RCM1_N"/>
</dbReference>
<keyword evidence="2 5" id="KW-0808">Transferase</keyword>
<dbReference type="Gene3D" id="3.40.50.150">
    <property type="entry name" value="Vaccinia Virus protein VP39"/>
    <property type="match status" value="1"/>
</dbReference>
<dbReference type="Pfam" id="PF21148">
    <property type="entry name" value="NSUN5_fdxn-like"/>
    <property type="match status" value="1"/>
</dbReference>
<reference evidence="8 9" key="2">
    <citation type="submission" date="2015-05" db="EMBL/GenBank/DDBJ databases">
        <authorList>
            <person name="Morales-Cruz A."/>
            <person name="Amrine K.C."/>
            <person name="Cantu D."/>
        </authorList>
    </citation>
    <scope>NUCLEOTIDE SEQUENCE [LARGE SCALE GENOMIC DNA]</scope>
    <source>
        <strain evidence="8">UCRPC4</strain>
    </source>
</reference>
<gene>
    <name evidence="8" type="ORF">UCRPC4_g00496</name>
</gene>
<feature type="binding site" evidence="5">
    <location>
        <begin position="240"/>
        <end position="246"/>
    </location>
    <ligand>
        <name>S-adenosyl-L-methionine</name>
        <dbReference type="ChEBI" id="CHEBI:59789"/>
    </ligand>
</feature>
<dbReference type="Pfam" id="PF21153">
    <property type="entry name" value="NSUN5_N"/>
    <property type="match status" value="1"/>
</dbReference>
<dbReference type="AlphaFoldDB" id="A0A0G2F1K3"/>
<feature type="binding site" evidence="5">
    <location>
        <position position="318"/>
    </location>
    <ligand>
        <name>S-adenosyl-L-methionine</name>
        <dbReference type="ChEBI" id="CHEBI:59789"/>
    </ligand>
</feature>
<dbReference type="InterPro" id="IPR049561">
    <property type="entry name" value="NSUN5_7_fdxn-like"/>
</dbReference>
<organism evidence="8 9">
    <name type="scientific">Phaeomoniella chlamydospora</name>
    <name type="common">Phaeoacremonium chlamydosporum</name>
    <dbReference type="NCBI Taxonomy" id="158046"/>
    <lineage>
        <taxon>Eukaryota</taxon>
        <taxon>Fungi</taxon>
        <taxon>Dikarya</taxon>
        <taxon>Ascomycota</taxon>
        <taxon>Pezizomycotina</taxon>
        <taxon>Eurotiomycetes</taxon>
        <taxon>Chaetothyriomycetidae</taxon>
        <taxon>Phaeomoniellales</taxon>
        <taxon>Phaeomoniellaceae</taxon>
        <taxon>Phaeomoniella</taxon>
    </lineage>
</organism>
<evidence type="ECO:0000256" key="2">
    <source>
        <dbReference type="ARBA" id="ARBA00022679"/>
    </source>
</evidence>
<dbReference type="InterPro" id="IPR023267">
    <property type="entry name" value="RCMT"/>
</dbReference>
<dbReference type="PANTHER" id="PTHR22807:SF4">
    <property type="entry name" value="28S RRNA (CYTOSINE-C(5))-METHYLTRANSFERASE"/>
    <property type="match status" value="1"/>
</dbReference>
<proteinExistence type="inferred from homology"/>
<dbReference type="GO" id="GO:0070475">
    <property type="term" value="P:rRNA base methylation"/>
    <property type="evidence" value="ECO:0007669"/>
    <property type="project" value="TreeGrafter"/>
</dbReference>
<dbReference type="Gene3D" id="3.30.70.1170">
    <property type="entry name" value="Sun protein, domain 3"/>
    <property type="match status" value="1"/>
</dbReference>
<protein>
    <submittedName>
        <fullName evidence="8">Putative nol1 nop2 sun domain</fullName>
    </submittedName>
</protein>
<feature type="binding site" evidence="5">
    <location>
        <position position="298"/>
    </location>
    <ligand>
        <name>S-adenosyl-L-methionine</name>
        <dbReference type="ChEBI" id="CHEBI:59789"/>
    </ligand>
</feature>
<dbReference type="SUPFAM" id="SSF53335">
    <property type="entry name" value="S-adenosyl-L-methionine-dependent methyltransferases"/>
    <property type="match status" value="1"/>
</dbReference>
<feature type="domain" description="SAM-dependent MTase RsmB/NOP-type" evidence="7">
    <location>
        <begin position="134"/>
        <end position="498"/>
    </location>
</feature>
<dbReference type="InterPro" id="IPR049560">
    <property type="entry name" value="MeTrfase_RsmB-F_NOP2_cat"/>
</dbReference>
<keyword evidence="1 5" id="KW-0489">Methyltransferase</keyword>
<evidence type="ECO:0000256" key="1">
    <source>
        <dbReference type="ARBA" id="ARBA00022603"/>
    </source>
</evidence>
<feature type="active site" description="Nucleophile" evidence="5">
    <location>
        <position position="417"/>
    </location>
</feature>
<feature type="region of interest" description="Disordered" evidence="6">
    <location>
        <begin position="346"/>
        <end position="380"/>
    </location>
</feature>
<evidence type="ECO:0000256" key="5">
    <source>
        <dbReference type="PROSITE-ProRule" id="PRU01023"/>
    </source>
</evidence>
<dbReference type="GO" id="GO:0003723">
    <property type="term" value="F:RNA binding"/>
    <property type="evidence" value="ECO:0007669"/>
    <property type="project" value="UniProtKB-UniRule"/>
</dbReference>
<name>A0A0G2F1K3_PHACM</name>
<dbReference type="OrthoDB" id="435282at2759"/>
<dbReference type="Pfam" id="PF01189">
    <property type="entry name" value="Methyltr_RsmB-F"/>
    <property type="match status" value="1"/>
</dbReference>
<dbReference type="GO" id="GO:0008173">
    <property type="term" value="F:RNA methyltransferase activity"/>
    <property type="evidence" value="ECO:0007669"/>
    <property type="project" value="InterPro"/>
</dbReference>
<dbReference type="PRINTS" id="PR02008">
    <property type="entry name" value="RCMTFAMILY"/>
</dbReference>
<evidence type="ECO:0000313" key="9">
    <source>
        <dbReference type="Proteomes" id="UP000053317"/>
    </source>
</evidence>
<dbReference type="PROSITE" id="PS51686">
    <property type="entry name" value="SAM_MT_RSMB_NOP"/>
    <property type="match status" value="1"/>
</dbReference>
<dbReference type="EMBL" id="LCWF01000010">
    <property type="protein sequence ID" value="KKY28687.1"/>
    <property type="molecule type" value="Genomic_DNA"/>
</dbReference>
<keyword evidence="3 5" id="KW-0949">S-adenosyl-L-methionine</keyword>
<dbReference type="Proteomes" id="UP000053317">
    <property type="component" value="Unassembled WGS sequence"/>
</dbReference>
<comment type="caution">
    <text evidence="8">The sequence shown here is derived from an EMBL/GenBank/DDBJ whole genome shotgun (WGS) entry which is preliminary data.</text>
</comment>
<dbReference type="InterPro" id="IPR001678">
    <property type="entry name" value="MeTrfase_RsmB-F_NOP2_dom"/>
</dbReference>
<keyword evidence="4 5" id="KW-0694">RNA-binding</keyword>
<comment type="similarity">
    <text evidence="5">Belongs to the class I-like SAM-binding methyltransferase superfamily. RsmB/NOP family.</text>
</comment>
<keyword evidence="9" id="KW-1185">Reference proteome</keyword>
<accession>A0A0G2F1K3</accession>
<evidence type="ECO:0000313" key="8">
    <source>
        <dbReference type="EMBL" id="KKY28687.1"/>
    </source>
</evidence>
<reference evidence="8 9" key="1">
    <citation type="submission" date="2015-05" db="EMBL/GenBank/DDBJ databases">
        <title>Distinctive expansion of gene families associated with plant cell wall degradation and secondary metabolism in the genomes of grapevine trunk pathogens.</title>
        <authorList>
            <person name="Lawrence D.P."/>
            <person name="Travadon R."/>
            <person name="Rolshausen P.E."/>
            <person name="Baumgartner K."/>
        </authorList>
    </citation>
    <scope>NUCLEOTIDE SEQUENCE [LARGE SCALE GENOMIC DNA]</scope>
    <source>
        <strain evidence="8">UCRPC4</strain>
    </source>
</reference>
<evidence type="ECO:0000256" key="4">
    <source>
        <dbReference type="ARBA" id="ARBA00022884"/>
    </source>
</evidence>
<dbReference type="PANTHER" id="PTHR22807">
    <property type="entry name" value="NOP2 YEAST -RELATED NOL1/NOP2/FMU SUN DOMAIN-CONTAINING"/>
    <property type="match status" value="1"/>
</dbReference>
<feature type="binding site" evidence="5">
    <location>
        <position position="269"/>
    </location>
    <ligand>
        <name>S-adenosyl-L-methionine</name>
        <dbReference type="ChEBI" id="CHEBI:59789"/>
    </ligand>
</feature>
<dbReference type="InterPro" id="IPR029063">
    <property type="entry name" value="SAM-dependent_MTases_sf"/>
</dbReference>
<evidence type="ECO:0000259" key="7">
    <source>
        <dbReference type="PROSITE" id="PS51686"/>
    </source>
</evidence>
<evidence type="ECO:0000256" key="3">
    <source>
        <dbReference type="ARBA" id="ARBA00022691"/>
    </source>
</evidence>
<evidence type="ECO:0000256" key="6">
    <source>
        <dbReference type="SAM" id="MobiDB-lite"/>
    </source>
</evidence>
<sequence>MSLYNEAASILANTTSETGSLKSIVYNSKQSRKSQPATLYALIIEASKWDVLLKEVIDNAGLLTLEPKLSPILSLLLVHDLLLSKRSIAAPAKHPLRLSVERNKSRLQAEFTKARLRRKCTTIEELRKKLLLEKDQGKNTHHPRWVRVNTVLSDFETQLGSTFSKFARCQRLDDLPASESLVVDSDIPALLAVSPTMDFTKTSAYKTGEIILQDKASCFPAQLLLGSEEKGDPGDVLDACAAPGNKTTHAAAILMQNGFSGSKKVFACERDAARSKILQQMVERAGAGGIISVMVRQDFLALDPQQQRFSNVTHLLLDPSCSGSGILGREDIPVLTLPSDARAKVVSKGKSTNAKKRKRGQINDDNMTTEDYHRGTTNDTVSNVDHDRLNRLAGLQLRIIEHAMSFPAATKITYSTCSIHVTENEDVVSKALQSQIAKHRGWRVLPRSSHPQGLKQWKHRGIEGAHNLDKEQMDACIRCYPYDEYGTMGFFVCGFVRHVEQDVLKRLNPADESEEEWEGLSDS</sequence>